<dbReference type="OrthoDB" id="2060755at2"/>
<evidence type="ECO:0000259" key="5">
    <source>
        <dbReference type="PROSITE" id="PS01124"/>
    </source>
</evidence>
<dbReference type="InterPro" id="IPR018062">
    <property type="entry name" value="HTH_AraC-typ_CS"/>
</dbReference>
<keyword evidence="2 6" id="KW-0238">DNA-binding</keyword>
<dbReference type="GO" id="GO:0043565">
    <property type="term" value="F:sequence-specific DNA binding"/>
    <property type="evidence" value="ECO:0007669"/>
    <property type="project" value="InterPro"/>
</dbReference>
<dbReference type="InterPro" id="IPR003313">
    <property type="entry name" value="AraC-bd"/>
</dbReference>
<dbReference type="PROSITE" id="PS01124">
    <property type="entry name" value="HTH_ARAC_FAMILY_2"/>
    <property type="match status" value="1"/>
</dbReference>
<evidence type="ECO:0000256" key="1">
    <source>
        <dbReference type="ARBA" id="ARBA00023015"/>
    </source>
</evidence>
<reference evidence="7" key="1">
    <citation type="submission" date="2016-06" db="EMBL/GenBank/DDBJ databases">
        <authorList>
            <person name="Varghese N."/>
            <person name="Submissions Spin"/>
        </authorList>
    </citation>
    <scope>NUCLEOTIDE SEQUENCE [LARGE SCALE GENOMIC DNA]</scope>
    <source>
        <strain evidence="7">DSM 45431</strain>
    </source>
</reference>
<keyword evidence="3" id="KW-0010">Activator</keyword>
<proteinExistence type="predicted"/>
<feature type="domain" description="HTH araC/xylS-type" evidence="5">
    <location>
        <begin position="173"/>
        <end position="271"/>
    </location>
</feature>
<dbReference type="PRINTS" id="PR00032">
    <property type="entry name" value="HTHARAC"/>
</dbReference>
<keyword evidence="4" id="KW-0804">Transcription</keyword>
<dbReference type="InterPro" id="IPR037923">
    <property type="entry name" value="HTH-like"/>
</dbReference>
<dbReference type="GO" id="GO:0003700">
    <property type="term" value="F:DNA-binding transcription factor activity"/>
    <property type="evidence" value="ECO:0007669"/>
    <property type="project" value="InterPro"/>
</dbReference>
<sequence>MSTSDFAKPPNRLAADRWLSTDHGIAVYEQMLDAGFELHWHEFFELSFVTAGAGLHTLNGTMQRVRAGDILALTPADFHEIRPHPGTRLHITNVVYSDEQLPPELRPDSPSEPAIHLPDLAPDFQRMLAESRRPDPVSMVALHATLARVLADVARAASGATPPLPSTPRAGLQRALAWIDHHFREPIRLADVAAVACLSPHYFSVLFRQATGVTFQDYLAGRRLQFARSLLAASDLPVTQVCHAAGFNDLTHFSRSFRRRFGRSPSTTRQTVS</sequence>
<evidence type="ECO:0000256" key="3">
    <source>
        <dbReference type="ARBA" id="ARBA00023159"/>
    </source>
</evidence>
<dbReference type="InterPro" id="IPR009057">
    <property type="entry name" value="Homeodomain-like_sf"/>
</dbReference>
<dbReference type="AlphaFoldDB" id="A0A1C6T2Z8"/>
<dbReference type="PANTHER" id="PTHR46796">
    <property type="entry name" value="HTH-TYPE TRANSCRIPTIONAL ACTIVATOR RHAS-RELATED"/>
    <property type="match status" value="1"/>
</dbReference>
<keyword evidence="1" id="KW-0805">Transcription regulation</keyword>
<dbReference type="SUPFAM" id="SSF46689">
    <property type="entry name" value="Homeodomain-like"/>
    <property type="match status" value="2"/>
</dbReference>
<dbReference type="Pfam" id="PF12833">
    <property type="entry name" value="HTH_18"/>
    <property type="match status" value="1"/>
</dbReference>
<dbReference type="PROSITE" id="PS00041">
    <property type="entry name" value="HTH_ARAC_FAMILY_1"/>
    <property type="match status" value="1"/>
</dbReference>
<dbReference type="InterPro" id="IPR014710">
    <property type="entry name" value="RmlC-like_jellyroll"/>
</dbReference>
<dbReference type="SMART" id="SM00342">
    <property type="entry name" value="HTH_ARAC"/>
    <property type="match status" value="1"/>
</dbReference>
<keyword evidence="7" id="KW-1185">Reference proteome</keyword>
<accession>A0A1C6T2Z8</accession>
<dbReference type="SUPFAM" id="SSF51215">
    <property type="entry name" value="Regulatory protein AraC"/>
    <property type="match status" value="1"/>
</dbReference>
<organism evidence="6 7">
    <name type="scientific">Micromonospora rhizosphaerae</name>
    <dbReference type="NCBI Taxonomy" id="568872"/>
    <lineage>
        <taxon>Bacteria</taxon>
        <taxon>Bacillati</taxon>
        <taxon>Actinomycetota</taxon>
        <taxon>Actinomycetes</taxon>
        <taxon>Micromonosporales</taxon>
        <taxon>Micromonosporaceae</taxon>
        <taxon>Micromonospora</taxon>
    </lineage>
</organism>
<dbReference type="InterPro" id="IPR050204">
    <property type="entry name" value="AraC_XylS_family_regulators"/>
</dbReference>
<evidence type="ECO:0000256" key="2">
    <source>
        <dbReference type="ARBA" id="ARBA00023125"/>
    </source>
</evidence>
<dbReference type="EMBL" id="FMHV01000002">
    <property type="protein sequence ID" value="SCL36148.1"/>
    <property type="molecule type" value="Genomic_DNA"/>
</dbReference>
<evidence type="ECO:0000313" key="6">
    <source>
        <dbReference type="EMBL" id="SCL36148.1"/>
    </source>
</evidence>
<evidence type="ECO:0000256" key="4">
    <source>
        <dbReference type="ARBA" id="ARBA00023163"/>
    </source>
</evidence>
<evidence type="ECO:0000313" key="7">
    <source>
        <dbReference type="Proteomes" id="UP000199413"/>
    </source>
</evidence>
<dbReference type="STRING" id="568872.GA0070624_5471"/>
<dbReference type="InterPro" id="IPR018060">
    <property type="entry name" value="HTH_AraC"/>
</dbReference>
<dbReference type="Gene3D" id="2.60.120.10">
    <property type="entry name" value="Jelly Rolls"/>
    <property type="match status" value="1"/>
</dbReference>
<dbReference type="Proteomes" id="UP000199413">
    <property type="component" value="Unassembled WGS sequence"/>
</dbReference>
<dbReference type="Gene3D" id="1.10.10.60">
    <property type="entry name" value="Homeodomain-like"/>
    <property type="match status" value="2"/>
</dbReference>
<gene>
    <name evidence="6" type="ORF">GA0070624_5471</name>
</gene>
<protein>
    <submittedName>
        <fullName evidence="6">AraC-type DNA-binding protein</fullName>
    </submittedName>
</protein>
<name>A0A1C6T2Z8_9ACTN</name>
<dbReference type="InterPro" id="IPR020449">
    <property type="entry name" value="Tscrpt_reg_AraC-type_HTH"/>
</dbReference>
<dbReference type="Pfam" id="PF02311">
    <property type="entry name" value="AraC_binding"/>
    <property type="match status" value="1"/>
</dbReference>